<name>A0ABD5UA33_9EURY</name>
<dbReference type="EMBL" id="JBHSXM010000001">
    <property type="protein sequence ID" value="MFC6837420.1"/>
    <property type="molecule type" value="Genomic_DNA"/>
</dbReference>
<dbReference type="PANTHER" id="PTHR34448:SF1">
    <property type="entry name" value="BLL6088 PROTEIN"/>
    <property type="match status" value="1"/>
</dbReference>
<dbReference type="GO" id="GO:0008237">
    <property type="term" value="F:metallopeptidase activity"/>
    <property type="evidence" value="ECO:0007669"/>
    <property type="project" value="UniProtKB-KW"/>
</dbReference>
<comment type="similarity">
    <text evidence="4">Belongs to the peptidase M29 family.</text>
</comment>
<reference evidence="10 11" key="1">
    <citation type="journal article" date="2019" name="Int. J. Syst. Evol. Microbiol.">
        <title>The Global Catalogue of Microorganisms (GCM) 10K type strain sequencing project: providing services to taxonomists for standard genome sequencing and annotation.</title>
        <authorList>
            <consortium name="The Broad Institute Genomics Platform"/>
            <consortium name="The Broad Institute Genome Sequencing Center for Infectious Disease"/>
            <person name="Wu L."/>
            <person name="Ma J."/>
        </authorList>
    </citation>
    <scope>NUCLEOTIDE SEQUENCE [LARGE SCALE GENOMIC DNA]</scope>
    <source>
        <strain evidence="10 11">PSRA2</strain>
    </source>
</reference>
<evidence type="ECO:0000256" key="5">
    <source>
        <dbReference type="ARBA" id="ARBA00022438"/>
    </source>
</evidence>
<keyword evidence="11" id="KW-1185">Reference proteome</keyword>
<evidence type="ECO:0000256" key="8">
    <source>
        <dbReference type="ARBA" id="ARBA00022801"/>
    </source>
</evidence>
<dbReference type="GO" id="GO:0046872">
    <property type="term" value="F:metal ion binding"/>
    <property type="evidence" value="ECO:0007669"/>
    <property type="project" value="UniProtKB-KW"/>
</dbReference>
<keyword evidence="8" id="KW-0378">Hydrolase</keyword>
<dbReference type="PANTHER" id="PTHR34448">
    <property type="entry name" value="AMINOPEPTIDASE"/>
    <property type="match status" value="1"/>
</dbReference>
<evidence type="ECO:0000256" key="3">
    <source>
        <dbReference type="ARBA" id="ARBA00001947"/>
    </source>
</evidence>
<evidence type="ECO:0000256" key="2">
    <source>
        <dbReference type="ARBA" id="ARBA00001946"/>
    </source>
</evidence>
<dbReference type="Pfam" id="PF02073">
    <property type="entry name" value="Peptidase_M29"/>
    <property type="match status" value="1"/>
</dbReference>
<dbReference type="InterPro" id="IPR052170">
    <property type="entry name" value="M29_Exopeptidase"/>
</dbReference>
<dbReference type="RefSeq" id="WP_304449085.1">
    <property type="nucleotide sequence ID" value="NZ_JARRAH010000001.1"/>
</dbReference>
<accession>A0ABD5UA33</accession>
<dbReference type="GO" id="GO:0004177">
    <property type="term" value="F:aminopeptidase activity"/>
    <property type="evidence" value="ECO:0007669"/>
    <property type="project" value="UniProtKB-KW"/>
</dbReference>
<gene>
    <name evidence="10" type="ORF">ACFQHK_12975</name>
</gene>
<dbReference type="SUPFAM" id="SSF144052">
    <property type="entry name" value="Thermophilic metalloprotease-like"/>
    <property type="match status" value="1"/>
</dbReference>
<comment type="cofactor">
    <cofactor evidence="1">
        <name>Co(2+)</name>
        <dbReference type="ChEBI" id="CHEBI:48828"/>
    </cofactor>
</comment>
<dbReference type="Gene3D" id="3.40.1830.10">
    <property type="entry name" value="Thermophilic metalloprotease (M29)"/>
    <property type="match status" value="1"/>
</dbReference>
<dbReference type="GO" id="GO:0006508">
    <property type="term" value="P:proteolysis"/>
    <property type="evidence" value="ECO:0007669"/>
    <property type="project" value="UniProtKB-KW"/>
</dbReference>
<comment type="caution">
    <text evidence="10">The sequence shown here is derived from an EMBL/GenBank/DDBJ whole genome shotgun (WGS) entry which is preliminary data.</text>
</comment>
<evidence type="ECO:0000256" key="9">
    <source>
        <dbReference type="ARBA" id="ARBA00023049"/>
    </source>
</evidence>
<evidence type="ECO:0000313" key="10">
    <source>
        <dbReference type="EMBL" id="MFC6837420.1"/>
    </source>
</evidence>
<comment type="cofactor">
    <cofactor evidence="3">
        <name>Zn(2+)</name>
        <dbReference type="ChEBI" id="CHEBI:29105"/>
    </cofactor>
</comment>
<dbReference type="Proteomes" id="UP001596406">
    <property type="component" value="Unassembled WGS sequence"/>
</dbReference>
<dbReference type="InterPro" id="IPR035097">
    <property type="entry name" value="M29_N-terminal"/>
</dbReference>
<keyword evidence="6" id="KW-0645">Protease</keyword>
<dbReference type="InterPro" id="IPR000787">
    <property type="entry name" value="Peptidase_M29"/>
</dbReference>
<organism evidence="10 11">
    <name type="scientific">Halomarina ordinaria</name>
    <dbReference type="NCBI Taxonomy" id="3033939"/>
    <lineage>
        <taxon>Archaea</taxon>
        <taxon>Methanobacteriati</taxon>
        <taxon>Methanobacteriota</taxon>
        <taxon>Stenosarchaea group</taxon>
        <taxon>Halobacteria</taxon>
        <taxon>Halobacteriales</taxon>
        <taxon>Natronomonadaceae</taxon>
        <taxon>Halomarina</taxon>
    </lineage>
</organism>
<dbReference type="AlphaFoldDB" id="A0ABD5UA33"/>
<evidence type="ECO:0000256" key="4">
    <source>
        <dbReference type="ARBA" id="ARBA00008236"/>
    </source>
</evidence>
<sequence>MDPRIERHAEVLVDQCTGVTAEDDVVVVAPPVAEDLVVALYRRLGEIGAQPTLHWSSARAEREYGRAMDEEAFRTPEHRLAEMEATDVVIAIGGGTNLAETSDVAPEKNAARGRAHEPVFKERLETRWVITQYPAPGSAQKAEMSTAAYEEFVWNAVDRDWEAQRDFQQEMADVLTEGEEVRIRSGDTTDVTMSIEGMRGCNDWGTHNMPAGEVFTAPVRESVEGEVLFDKPVMRNGRELTDVFLRFEEGRVVDFDAAGHVDVLEATLDTDEGARYLGELGIGMNRAIDRFTYNMLFDEKMGDTVHMAVGDAIDECVPEGVEANESAAHVDMIVDMSEDSTIEVDGEVVQRDGTFRFEDGFEA</sequence>
<keyword evidence="7" id="KW-0479">Metal-binding</keyword>
<keyword evidence="5 10" id="KW-0031">Aminopeptidase</keyword>
<keyword evidence="9" id="KW-0482">Metalloprotease</keyword>
<proteinExistence type="inferred from homology"/>
<protein>
    <submittedName>
        <fullName evidence="10">Aminopeptidase</fullName>
    </submittedName>
</protein>
<comment type="cofactor">
    <cofactor evidence="2">
        <name>Mg(2+)</name>
        <dbReference type="ChEBI" id="CHEBI:18420"/>
    </cofactor>
</comment>
<evidence type="ECO:0000256" key="7">
    <source>
        <dbReference type="ARBA" id="ARBA00022723"/>
    </source>
</evidence>
<evidence type="ECO:0000256" key="1">
    <source>
        <dbReference type="ARBA" id="ARBA00001941"/>
    </source>
</evidence>
<evidence type="ECO:0000313" key="11">
    <source>
        <dbReference type="Proteomes" id="UP001596406"/>
    </source>
</evidence>
<evidence type="ECO:0000256" key="6">
    <source>
        <dbReference type="ARBA" id="ARBA00022670"/>
    </source>
</evidence>